<organism evidence="10">
    <name type="scientific">marine metagenome</name>
    <dbReference type="NCBI Taxonomy" id="408172"/>
    <lineage>
        <taxon>unclassified sequences</taxon>
        <taxon>metagenomes</taxon>
        <taxon>ecological metagenomes</taxon>
    </lineage>
</organism>
<dbReference type="EMBL" id="UINC01091990">
    <property type="protein sequence ID" value="SVC45200.1"/>
    <property type="molecule type" value="Genomic_DNA"/>
</dbReference>
<sequence length="325" mass="36704">MIILTDYFAFMTSRCRFAIWPIFVTLAVISLPLHSETNEAEIKGLLIQFGDKKSSVRKSALIGIAKYEDERLISVLDAYKLRQLFIWNNEQIVLCKEVQNGVAYLQDPLTGKKVQDPSNNQQYQVPIKNLKAIRPARRERNLAENIKSLLKLASSNFDIRFSGVKKCGELRTIKALGQLNDLALRKLESLTKEDTDKKIRRVAKESALLIQIHQTPLKMDLDKHLAIVKQLGSTKSMRAQKYLEKMLKSIEKDKDADPQIQRTYGKAIRKIGTYQGRISFLANLFFGISLGSVLILMALGLAITFGLMGVINMAHGEMLMLGAYS</sequence>
<evidence type="ECO:0000256" key="4">
    <source>
        <dbReference type="ARBA" id="ARBA00022692"/>
    </source>
</evidence>
<proteinExistence type="inferred from homology"/>
<comment type="similarity">
    <text evidence="8">Belongs to the binding-protein-dependent transport system permease family. LivHM subfamily.</text>
</comment>
<comment type="subcellular location">
    <subcellularLocation>
        <location evidence="1">Cell membrane</location>
        <topology evidence="1">Multi-pass membrane protein</topology>
    </subcellularLocation>
</comment>
<evidence type="ECO:0000256" key="5">
    <source>
        <dbReference type="ARBA" id="ARBA00022970"/>
    </source>
</evidence>
<dbReference type="GO" id="GO:0022857">
    <property type="term" value="F:transmembrane transporter activity"/>
    <property type="evidence" value="ECO:0007669"/>
    <property type="project" value="InterPro"/>
</dbReference>
<dbReference type="InterPro" id="IPR001851">
    <property type="entry name" value="ABC_transp_permease"/>
</dbReference>
<dbReference type="PANTHER" id="PTHR11795:SF447">
    <property type="entry name" value="ABC TRANSPORTER PERMEASE PROTEIN"/>
    <property type="match status" value="1"/>
</dbReference>
<gene>
    <name evidence="10" type="ORF">METZ01_LOCUS298054</name>
</gene>
<keyword evidence="2" id="KW-0813">Transport</keyword>
<evidence type="ECO:0000256" key="6">
    <source>
        <dbReference type="ARBA" id="ARBA00022989"/>
    </source>
</evidence>
<keyword evidence="6 9" id="KW-1133">Transmembrane helix</keyword>
<feature type="non-terminal residue" evidence="10">
    <location>
        <position position="325"/>
    </location>
</feature>
<evidence type="ECO:0000256" key="1">
    <source>
        <dbReference type="ARBA" id="ARBA00004651"/>
    </source>
</evidence>
<dbReference type="PANTHER" id="PTHR11795">
    <property type="entry name" value="BRANCHED-CHAIN AMINO ACID TRANSPORT SYSTEM PERMEASE PROTEIN LIVH"/>
    <property type="match status" value="1"/>
</dbReference>
<keyword evidence="4 9" id="KW-0812">Transmembrane</keyword>
<evidence type="ECO:0000256" key="9">
    <source>
        <dbReference type="SAM" id="Phobius"/>
    </source>
</evidence>
<evidence type="ECO:0000256" key="7">
    <source>
        <dbReference type="ARBA" id="ARBA00023136"/>
    </source>
</evidence>
<keyword evidence="3" id="KW-1003">Cell membrane</keyword>
<name>A0A382M954_9ZZZZ</name>
<evidence type="ECO:0000256" key="2">
    <source>
        <dbReference type="ARBA" id="ARBA00022448"/>
    </source>
</evidence>
<feature type="transmembrane region" description="Helical" evidence="9">
    <location>
        <begin position="278"/>
        <end position="311"/>
    </location>
</feature>
<dbReference type="Pfam" id="PF02653">
    <property type="entry name" value="BPD_transp_2"/>
    <property type="match status" value="1"/>
</dbReference>
<reference evidence="10" key="1">
    <citation type="submission" date="2018-05" db="EMBL/GenBank/DDBJ databases">
        <authorList>
            <person name="Lanie J.A."/>
            <person name="Ng W.-L."/>
            <person name="Kazmierczak K.M."/>
            <person name="Andrzejewski T.M."/>
            <person name="Davidsen T.M."/>
            <person name="Wayne K.J."/>
            <person name="Tettelin H."/>
            <person name="Glass J.I."/>
            <person name="Rusch D."/>
            <person name="Podicherti R."/>
            <person name="Tsui H.-C.T."/>
            <person name="Winkler M.E."/>
        </authorList>
    </citation>
    <scope>NUCLEOTIDE SEQUENCE</scope>
</reference>
<accession>A0A382M954</accession>
<protein>
    <recommendedName>
        <fullName evidence="11">Urea ABC transporter permease subunit UrtB</fullName>
    </recommendedName>
</protein>
<dbReference type="GO" id="GO:0005886">
    <property type="term" value="C:plasma membrane"/>
    <property type="evidence" value="ECO:0007669"/>
    <property type="project" value="UniProtKB-SubCell"/>
</dbReference>
<evidence type="ECO:0000256" key="8">
    <source>
        <dbReference type="ARBA" id="ARBA00037998"/>
    </source>
</evidence>
<evidence type="ECO:0008006" key="11">
    <source>
        <dbReference type="Google" id="ProtNLM"/>
    </source>
</evidence>
<dbReference type="GO" id="GO:0006865">
    <property type="term" value="P:amino acid transport"/>
    <property type="evidence" value="ECO:0007669"/>
    <property type="project" value="UniProtKB-KW"/>
</dbReference>
<dbReference type="InterPro" id="IPR052157">
    <property type="entry name" value="BCAA_transport_permease"/>
</dbReference>
<keyword evidence="5" id="KW-0029">Amino-acid transport</keyword>
<keyword evidence="7 9" id="KW-0472">Membrane</keyword>
<evidence type="ECO:0000256" key="3">
    <source>
        <dbReference type="ARBA" id="ARBA00022475"/>
    </source>
</evidence>
<evidence type="ECO:0000313" key="10">
    <source>
        <dbReference type="EMBL" id="SVC45200.1"/>
    </source>
</evidence>
<dbReference type="AlphaFoldDB" id="A0A382M954"/>